<keyword evidence="1" id="KW-0496">Mitochondrion</keyword>
<evidence type="ECO:0000313" key="2">
    <source>
        <dbReference type="Proteomes" id="UP000290189"/>
    </source>
</evidence>
<dbReference type="SUPFAM" id="SSF48452">
    <property type="entry name" value="TPR-like"/>
    <property type="match status" value="1"/>
</dbReference>
<dbReference type="SMART" id="SM00028">
    <property type="entry name" value="TPR"/>
    <property type="match status" value="3"/>
</dbReference>
<dbReference type="Proteomes" id="UP000290189">
    <property type="component" value="Unassembled WGS sequence"/>
</dbReference>
<proteinExistence type="predicted"/>
<evidence type="ECO:0000313" key="1">
    <source>
        <dbReference type="EMBL" id="SPQ97777.1"/>
    </source>
</evidence>
<reference evidence="1 2" key="1">
    <citation type="submission" date="2018-03" db="EMBL/GenBank/DDBJ databases">
        <authorList>
            <person name="Fogelqvist J."/>
        </authorList>
    </citation>
    <scope>NUCLEOTIDE SEQUENCE [LARGE SCALE GENOMIC DNA]</scope>
</reference>
<dbReference type="EMBL" id="OVEO01000008">
    <property type="protein sequence ID" value="SPQ97777.1"/>
    <property type="molecule type" value="Genomic_DNA"/>
</dbReference>
<name>A0A3P3YC96_PLABS</name>
<dbReference type="InterPro" id="IPR011990">
    <property type="entry name" value="TPR-like_helical_dom_sf"/>
</dbReference>
<accession>A0A3P3YC96</accession>
<organism evidence="1 2">
    <name type="scientific">Plasmodiophora brassicae</name>
    <name type="common">Clubroot disease agent</name>
    <dbReference type="NCBI Taxonomy" id="37360"/>
    <lineage>
        <taxon>Eukaryota</taxon>
        <taxon>Sar</taxon>
        <taxon>Rhizaria</taxon>
        <taxon>Endomyxa</taxon>
        <taxon>Phytomyxea</taxon>
        <taxon>Plasmodiophorida</taxon>
        <taxon>Plasmodiophoridae</taxon>
        <taxon>Plasmodiophora</taxon>
    </lineage>
</organism>
<protein>
    <recommendedName>
        <fullName evidence="3">MalT-like TPR region domain-containing protein</fullName>
    </recommendedName>
</protein>
<sequence>MPKVDALSDADDAIRQLDRLSADLMTKGRAHKAIPLLERASDLRRERFGPQSKEFSIGEQQLAAAYNVRAIALMHRQNPRASVKLLEKALRNEAGDATLLQTLNNMGCTQRSLGRTVKALEIMTDAVNTHGPGGSDLAVATIRLNMGSLHSQLGRHHDAIQEISAAMRSTHRTLIANGGDSPADDSDTLPATIVLLALIYHAMGVEYDYLHDSRVAISWYRRAFRMAHRHIGTRDGLTLQLRNSLRSAKKAYGRS</sequence>
<geneLocation type="mitochondrion" evidence="1"/>
<dbReference type="AlphaFoldDB" id="A0A3P3YC96"/>
<gene>
    <name evidence="1" type="ORF">PLBR_LOCUS4992</name>
</gene>
<evidence type="ECO:0008006" key="3">
    <source>
        <dbReference type="Google" id="ProtNLM"/>
    </source>
</evidence>
<dbReference type="Gene3D" id="1.25.40.10">
    <property type="entry name" value="Tetratricopeptide repeat domain"/>
    <property type="match status" value="1"/>
</dbReference>
<dbReference type="InterPro" id="IPR019734">
    <property type="entry name" value="TPR_rpt"/>
</dbReference>